<proteinExistence type="predicted"/>
<dbReference type="EMBL" id="JBHTLT010000128">
    <property type="protein sequence ID" value="MFD1206734.1"/>
    <property type="molecule type" value="Genomic_DNA"/>
</dbReference>
<dbReference type="PROSITE" id="PS51273">
    <property type="entry name" value="GATASE_TYPE_1"/>
    <property type="match status" value="1"/>
</dbReference>
<name>A0ABW3U4V9_9BACL</name>
<keyword evidence="2" id="KW-1185">Reference proteome</keyword>
<protein>
    <submittedName>
        <fullName evidence="1">Gamma-glutamyl-gamma-aminobutyrate hydrolase family protein</fullName>
    </submittedName>
</protein>
<evidence type="ECO:0000313" key="2">
    <source>
        <dbReference type="Proteomes" id="UP001597231"/>
    </source>
</evidence>
<dbReference type="RefSeq" id="WP_336822048.1">
    <property type="nucleotide sequence ID" value="NZ_JBHTLT010000128.1"/>
</dbReference>
<dbReference type="PANTHER" id="PTHR43235:SF1">
    <property type="entry name" value="GLUTAMINE AMIDOTRANSFERASE PB2B2.05-RELATED"/>
    <property type="match status" value="1"/>
</dbReference>
<organism evidence="1 2">
    <name type="scientific">Sporosarcina contaminans</name>
    <dbReference type="NCBI Taxonomy" id="633403"/>
    <lineage>
        <taxon>Bacteria</taxon>
        <taxon>Bacillati</taxon>
        <taxon>Bacillota</taxon>
        <taxon>Bacilli</taxon>
        <taxon>Bacillales</taxon>
        <taxon>Caryophanaceae</taxon>
        <taxon>Sporosarcina</taxon>
    </lineage>
</organism>
<dbReference type="InterPro" id="IPR044668">
    <property type="entry name" value="PuuD-like"/>
</dbReference>
<dbReference type="InterPro" id="IPR029062">
    <property type="entry name" value="Class_I_gatase-like"/>
</dbReference>
<accession>A0ABW3U4V9</accession>
<dbReference type="CDD" id="cd01745">
    <property type="entry name" value="GATase1_2"/>
    <property type="match status" value="1"/>
</dbReference>
<evidence type="ECO:0000313" key="1">
    <source>
        <dbReference type="EMBL" id="MFD1206734.1"/>
    </source>
</evidence>
<dbReference type="InterPro" id="IPR011697">
    <property type="entry name" value="Peptidase_C26"/>
</dbReference>
<dbReference type="GO" id="GO:0016787">
    <property type="term" value="F:hydrolase activity"/>
    <property type="evidence" value="ECO:0007669"/>
    <property type="project" value="UniProtKB-KW"/>
</dbReference>
<reference evidence="2" key="1">
    <citation type="journal article" date="2019" name="Int. J. Syst. Evol. Microbiol.">
        <title>The Global Catalogue of Microorganisms (GCM) 10K type strain sequencing project: providing services to taxonomists for standard genome sequencing and annotation.</title>
        <authorList>
            <consortium name="The Broad Institute Genomics Platform"/>
            <consortium name="The Broad Institute Genome Sequencing Center for Infectious Disease"/>
            <person name="Wu L."/>
            <person name="Ma J."/>
        </authorList>
    </citation>
    <scope>NUCLEOTIDE SEQUENCE [LARGE SCALE GENOMIC DNA]</scope>
    <source>
        <strain evidence="2">CCUG 53915</strain>
    </source>
</reference>
<comment type="caution">
    <text evidence="1">The sequence shown here is derived from an EMBL/GenBank/DDBJ whole genome shotgun (WGS) entry which is preliminary data.</text>
</comment>
<gene>
    <name evidence="1" type="ORF">ACFQ38_16680</name>
</gene>
<dbReference type="PANTHER" id="PTHR43235">
    <property type="entry name" value="GLUTAMINE AMIDOTRANSFERASE PB2B2.05-RELATED"/>
    <property type="match status" value="1"/>
</dbReference>
<dbReference type="SUPFAM" id="SSF52317">
    <property type="entry name" value="Class I glutamine amidotransferase-like"/>
    <property type="match status" value="1"/>
</dbReference>
<dbReference type="Gene3D" id="3.40.50.880">
    <property type="match status" value="1"/>
</dbReference>
<dbReference type="Pfam" id="PF07722">
    <property type="entry name" value="Peptidase_C26"/>
    <property type="match status" value="1"/>
</dbReference>
<dbReference type="Proteomes" id="UP001597231">
    <property type="component" value="Unassembled WGS sequence"/>
</dbReference>
<sequence length="234" mass="25936">MKPVIGITCNVDDEDTQQLQYAYIEAVTRAGGAPVILPIGIDEDVMQYASLVDGLLLTGGDDVAPYYFGEDPHTKLGRVTPGRDSMEIRLARQMLNADKPILGICRGMQMINVIFGGTLYQDLESQYEKSLIQHKQIAKRGHASHSIRISSGKLLEIANIHEIFVNSFHHQAVRDVAKPLRITGIANDGVVEAIESEKHKFVIGVQWHPEVLANNGDILSEKLFKKFIESCSNK</sequence>
<keyword evidence="1" id="KW-0378">Hydrolase</keyword>